<organism evidence="2 3">
    <name type="scientific">Pseudomonas yamanorum</name>
    <dbReference type="NCBI Taxonomy" id="515393"/>
    <lineage>
        <taxon>Bacteria</taxon>
        <taxon>Pseudomonadati</taxon>
        <taxon>Pseudomonadota</taxon>
        <taxon>Gammaproteobacteria</taxon>
        <taxon>Pseudomonadales</taxon>
        <taxon>Pseudomonadaceae</taxon>
        <taxon>Pseudomonas</taxon>
    </lineage>
</organism>
<comment type="caution">
    <text evidence="2">The sequence shown here is derived from an EMBL/GenBank/DDBJ whole genome shotgun (WGS) entry which is preliminary data.</text>
</comment>
<name>A0A1H2J3X6_9PSED</name>
<sequence length="167" mass="17156">MNAMKTTLLAGLLLIAGIINAHAADVTITVNGRVVAQPCTVSTPPAAVALGDLFAADFSQAGSSSGWYPVTLGLTNCPVGTSSVTATFTGVADDTGYYQNQGDALNLQLELQDTNGNNLNNGSSTTVHVDESKQSASLSLQVRALSVNGNAKQGSIQAMINVTYTYS</sequence>
<feature type="chain" id="PRO_5043145284" evidence="1">
    <location>
        <begin position="24"/>
        <end position="167"/>
    </location>
</feature>
<evidence type="ECO:0000313" key="2">
    <source>
        <dbReference type="EMBL" id="NWD40706.1"/>
    </source>
</evidence>
<evidence type="ECO:0000256" key="1">
    <source>
        <dbReference type="SAM" id="SignalP"/>
    </source>
</evidence>
<dbReference type="EMBL" id="JACAQR010000003">
    <property type="protein sequence ID" value="NWD40706.1"/>
    <property type="molecule type" value="Genomic_DNA"/>
</dbReference>
<accession>A0A1H2J3X6</accession>
<dbReference type="PANTHER" id="PTHR33420:SF27">
    <property type="entry name" value="PROTEIN FIMG"/>
    <property type="match status" value="1"/>
</dbReference>
<dbReference type="PANTHER" id="PTHR33420">
    <property type="entry name" value="FIMBRIAL SUBUNIT ELFA-RELATED"/>
    <property type="match status" value="1"/>
</dbReference>
<dbReference type="Gene3D" id="2.60.40.1090">
    <property type="entry name" value="Fimbrial-type adhesion domain"/>
    <property type="match status" value="1"/>
</dbReference>
<dbReference type="AlphaFoldDB" id="A0A1H2J3X6"/>
<proteinExistence type="predicted"/>
<keyword evidence="1" id="KW-0732">Signal</keyword>
<reference evidence="2 3" key="1">
    <citation type="submission" date="2020-04" db="EMBL/GenBank/DDBJ databases">
        <title>Molecular characterization of pseudomonads from Agaricus bisporus reveal novel blotch 2 pathogens in Western Europe.</title>
        <authorList>
            <person name="Taparia T."/>
            <person name="Krijger M."/>
            <person name="Haynes E."/>
            <person name="Elpinstone J.G."/>
            <person name="Noble R."/>
            <person name="Van Der Wolf J."/>
        </authorList>
    </citation>
    <scope>NUCLEOTIDE SEQUENCE [LARGE SCALE GENOMIC DNA]</scope>
    <source>
        <strain evidence="2 3">IPO3753</strain>
    </source>
</reference>
<dbReference type="SUPFAM" id="SSF49401">
    <property type="entry name" value="Bacterial adhesins"/>
    <property type="match status" value="1"/>
</dbReference>
<gene>
    <name evidence="2" type="ORF">HX826_02450</name>
</gene>
<feature type="signal peptide" evidence="1">
    <location>
        <begin position="1"/>
        <end position="23"/>
    </location>
</feature>
<dbReference type="Proteomes" id="UP000546584">
    <property type="component" value="Unassembled WGS sequence"/>
</dbReference>
<protein>
    <submittedName>
        <fullName evidence="2">Type 1 fimbrial protein</fullName>
    </submittedName>
</protein>
<dbReference type="RefSeq" id="WP_093209935.1">
    <property type="nucleotide sequence ID" value="NZ_CP012400.2"/>
</dbReference>
<dbReference type="InterPro" id="IPR036937">
    <property type="entry name" value="Adhesion_dom_fimbrial_sf"/>
</dbReference>
<dbReference type="InterPro" id="IPR050263">
    <property type="entry name" value="Bact_Fimbrial_Adh_Pro"/>
</dbReference>
<dbReference type="GO" id="GO:0043709">
    <property type="term" value="P:cell adhesion involved in single-species biofilm formation"/>
    <property type="evidence" value="ECO:0007669"/>
    <property type="project" value="TreeGrafter"/>
</dbReference>
<dbReference type="InterPro" id="IPR008966">
    <property type="entry name" value="Adhesion_dom_sf"/>
</dbReference>
<dbReference type="GO" id="GO:0009289">
    <property type="term" value="C:pilus"/>
    <property type="evidence" value="ECO:0007669"/>
    <property type="project" value="InterPro"/>
</dbReference>
<dbReference type="OrthoDB" id="6465350at2"/>
<evidence type="ECO:0000313" key="3">
    <source>
        <dbReference type="Proteomes" id="UP000546584"/>
    </source>
</evidence>
<dbReference type="GeneID" id="93516962"/>